<protein>
    <submittedName>
        <fullName evidence="1">Sel1 domain protein repeat-containing protein</fullName>
    </submittedName>
</protein>
<dbReference type="InterPro" id="IPR011990">
    <property type="entry name" value="TPR-like_helical_dom_sf"/>
</dbReference>
<keyword evidence="3" id="KW-1185">Reference proteome</keyword>
<dbReference type="Gene3D" id="1.25.40.10">
    <property type="entry name" value="Tetratricopeptide repeat domain"/>
    <property type="match status" value="1"/>
</dbReference>
<reference evidence="2 3" key="3">
    <citation type="submission" date="2017-03" db="EMBL/GenBank/DDBJ databases">
        <authorList>
            <person name="Regsiter A."/>
            <person name="William W."/>
        </authorList>
    </citation>
    <scope>NUCLEOTIDE SEQUENCE [LARGE SCALE GENOMIC DNA]</scope>
    <source>
        <strain evidence="2">PRJEB5721</strain>
    </source>
</reference>
<dbReference type="AlphaFoldDB" id="A0A060UL83"/>
<dbReference type="SMART" id="SM00671">
    <property type="entry name" value="SEL1"/>
    <property type="match status" value="2"/>
</dbReference>
<dbReference type="EMBL" id="LT841305">
    <property type="protein sequence ID" value="SMH64003.1"/>
    <property type="molecule type" value="Genomic_DNA"/>
</dbReference>
<evidence type="ECO:0000313" key="1">
    <source>
        <dbReference type="EMBL" id="CDQ09106.1"/>
    </source>
</evidence>
<evidence type="ECO:0000313" key="3">
    <source>
        <dbReference type="Proteomes" id="UP000193925"/>
    </source>
</evidence>
<dbReference type="EMBL" id="CCCS020000009">
    <property type="protein sequence ID" value="CDQ09106.1"/>
    <property type="molecule type" value="Genomic_DNA"/>
</dbReference>
<name>A0A060UL83_9PROT</name>
<reference evidence="1" key="1">
    <citation type="submission" date="2014-03" db="EMBL/GenBank/DDBJ databases">
        <authorList>
            <person name="Genoscope - CEA"/>
        </authorList>
    </citation>
    <scope>NUCLEOTIDE SEQUENCE [LARGE SCALE GENOMIC DNA]</scope>
    <source>
        <strain evidence="1">CF27</strain>
    </source>
</reference>
<sequence length="164" mass="17625">MDPSKNSSAYISTQTAALLAGKSVRTVNNWLESGSISGERVHAERGPGGLMWKIDLSSMAPYIPMKMADACVQEILQAEVGDAASMNHVGTYFYAANAYKIATDWFDAAAKKGHADAMEWLSICYFNGIGVEKNHALGIQWLGKAATLGHSVAKAKLRALGFEL</sequence>
<dbReference type="InterPro" id="IPR006597">
    <property type="entry name" value="Sel1-like"/>
</dbReference>
<dbReference type="Proteomes" id="UP000193925">
    <property type="component" value="Chromosome AFERRI"/>
</dbReference>
<reference evidence="1" key="2">
    <citation type="submission" date="2014-07" db="EMBL/GenBank/DDBJ databases">
        <title>Initial genome analysis of the psychrotolerant acidophile Acidithiobacillus ferrivorans CF27: insights into iron and sulfur oxidation pathways and into biofilm formation.</title>
        <authorList>
            <person name="Talla E."/>
            <person name="Hedrich S."/>
            <person name="Mangenot S."/>
            <person name="Ji B."/>
            <person name="Johnson D.B."/>
            <person name="Barbe V."/>
            <person name="Bonnefoy V."/>
        </authorList>
    </citation>
    <scope>NUCLEOTIDE SEQUENCE [LARGE SCALE GENOMIC DNA]</scope>
    <source>
        <strain evidence="1">CF27</strain>
    </source>
</reference>
<dbReference type="SUPFAM" id="SSF81901">
    <property type="entry name" value="HCP-like"/>
    <property type="match status" value="1"/>
</dbReference>
<proteinExistence type="predicted"/>
<evidence type="ECO:0000313" key="2">
    <source>
        <dbReference type="EMBL" id="SMH64003.1"/>
    </source>
</evidence>
<gene>
    <name evidence="2" type="ORF">AFERRI_10036</name>
    <name evidence="1" type="ORF">AFERRI_170015</name>
</gene>
<dbReference type="Pfam" id="PF08238">
    <property type="entry name" value="Sel1"/>
    <property type="match status" value="2"/>
</dbReference>
<accession>A0A060UL83</accession>
<dbReference type="RefSeq" id="WP_035191496.1">
    <property type="nucleotide sequence ID" value="NZ_CCCS020000009.1"/>
</dbReference>
<organism evidence="1">
    <name type="scientific">Acidithiobacillus ferrivorans</name>
    <dbReference type="NCBI Taxonomy" id="160808"/>
    <lineage>
        <taxon>Bacteria</taxon>
        <taxon>Pseudomonadati</taxon>
        <taxon>Pseudomonadota</taxon>
        <taxon>Acidithiobacillia</taxon>
        <taxon>Acidithiobacillales</taxon>
        <taxon>Acidithiobacillaceae</taxon>
        <taxon>Acidithiobacillus</taxon>
    </lineage>
</organism>